<dbReference type="KEGG" id="lmur:CPS94_01110"/>
<dbReference type="InterPro" id="IPR036259">
    <property type="entry name" value="MFS_trans_sf"/>
</dbReference>
<dbReference type="RefSeq" id="WP_112195672.1">
    <property type="nucleotide sequence ID" value="NZ_CP023565.1"/>
</dbReference>
<evidence type="ECO:0000256" key="3">
    <source>
        <dbReference type="ARBA" id="ARBA00022692"/>
    </source>
</evidence>
<feature type="transmembrane region" description="Helical" evidence="6">
    <location>
        <begin position="278"/>
        <end position="296"/>
    </location>
</feature>
<evidence type="ECO:0000313" key="8">
    <source>
        <dbReference type="EMBL" id="AWZ41389.1"/>
    </source>
</evidence>
<comment type="subcellular location">
    <subcellularLocation>
        <location evidence="1">Cell membrane</location>
        <topology evidence="1">Multi-pass membrane protein</topology>
    </subcellularLocation>
</comment>
<keyword evidence="9" id="KW-1185">Reference proteome</keyword>
<keyword evidence="5 6" id="KW-0472">Membrane</keyword>
<feature type="transmembrane region" description="Helical" evidence="6">
    <location>
        <begin position="340"/>
        <end position="360"/>
    </location>
</feature>
<feature type="transmembrane region" description="Helical" evidence="6">
    <location>
        <begin position="213"/>
        <end position="241"/>
    </location>
</feature>
<dbReference type="AlphaFoldDB" id="A0AAD0L1M2"/>
<organism evidence="7 10">
    <name type="scientific">Ligilactobacillus murinus</name>
    <dbReference type="NCBI Taxonomy" id="1622"/>
    <lineage>
        <taxon>Bacteria</taxon>
        <taxon>Bacillati</taxon>
        <taxon>Bacillota</taxon>
        <taxon>Bacilli</taxon>
        <taxon>Lactobacillales</taxon>
        <taxon>Lactobacillaceae</taxon>
        <taxon>Ligilactobacillus</taxon>
    </lineage>
</organism>
<dbReference type="GO" id="GO:0005886">
    <property type="term" value="C:plasma membrane"/>
    <property type="evidence" value="ECO:0007669"/>
    <property type="project" value="UniProtKB-SubCell"/>
</dbReference>
<dbReference type="PANTHER" id="PTHR23513">
    <property type="entry name" value="INTEGRAL MEMBRANE EFFLUX PROTEIN-RELATED"/>
    <property type="match status" value="1"/>
</dbReference>
<keyword evidence="4 6" id="KW-1133">Transmembrane helix</keyword>
<dbReference type="GeneID" id="48465717"/>
<feature type="transmembrane region" description="Helical" evidence="6">
    <location>
        <begin position="160"/>
        <end position="178"/>
    </location>
</feature>
<reference evidence="9 10" key="1">
    <citation type="submission" date="2017-09" db="EMBL/GenBank/DDBJ databases">
        <title>Predominant Lactobacillus spp. isolated from feces of mice subjected to short-term calorie restriction.</title>
        <authorList>
            <person name="Zhang C."/>
            <person name="Zhao L."/>
            <person name="Pan F."/>
        </authorList>
    </citation>
    <scope>NUCLEOTIDE SEQUENCE [LARGE SCALE GENOMIC DNA]</scope>
    <source>
        <strain evidence="8 9">CR141</strain>
        <strain evidence="7 10">CR147</strain>
    </source>
</reference>
<accession>A0AAD0L1M2</accession>
<evidence type="ECO:0000256" key="2">
    <source>
        <dbReference type="ARBA" id="ARBA00022475"/>
    </source>
</evidence>
<evidence type="ECO:0000313" key="10">
    <source>
        <dbReference type="Proteomes" id="UP000250153"/>
    </source>
</evidence>
<proteinExistence type="predicted"/>
<name>A0AAD0L1M2_9LACO</name>
<dbReference type="EMBL" id="CP023566">
    <property type="protein sequence ID" value="AWZ41389.1"/>
    <property type="molecule type" value="Genomic_DNA"/>
</dbReference>
<gene>
    <name evidence="8" type="ORF">CPQ89_10365</name>
    <name evidence="7" type="ORF">CPS94_01110</name>
</gene>
<feature type="transmembrane region" description="Helical" evidence="6">
    <location>
        <begin position="70"/>
        <end position="92"/>
    </location>
</feature>
<evidence type="ECO:0000256" key="5">
    <source>
        <dbReference type="ARBA" id="ARBA00023136"/>
    </source>
</evidence>
<feature type="transmembrane region" description="Helical" evidence="6">
    <location>
        <begin position="247"/>
        <end position="266"/>
    </location>
</feature>
<dbReference type="Proteomes" id="UP000250153">
    <property type="component" value="Chromosome"/>
</dbReference>
<dbReference type="Proteomes" id="UP000250143">
    <property type="component" value="Chromosome"/>
</dbReference>
<dbReference type="Gene3D" id="1.20.1250.20">
    <property type="entry name" value="MFS general substrate transporter like domains"/>
    <property type="match status" value="1"/>
</dbReference>
<evidence type="ECO:0000313" key="9">
    <source>
        <dbReference type="Proteomes" id="UP000250143"/>
    </source>
</evidence>
<evidence type="ECO:0000256" key="1">
    <source>
        <dbReference type="ARBA" id="ARBA00004651"/>
    </source>
</evidence>
<keyword evidence="2" id="KW-1003">Cell membrane</keyword>
<dbReference type="SUPFAM" id="SSF103473">
    <property type="entry name" value="MFS general substrate transporter"/>
    <property type="match status" value="1"/>
</dbReference>
<sequence>MTKAFKLLALSQLVANLADLSFRVLIIANIYLISDSLVSTSLVPILMGGASFATTFLVPLVSKYLPLNKIIFYTQAAKTFSLAFLTVSLYFWPRLPLLFIYLVVTLISLLDGFEQPITVTLMTHYETDFARGDSVLTVCSESVAVIGWGVGGALFASLGIHGALLVTLCFFALATFLTSRLPRVVVIKDSSETTCQTLFKGGRLLYQRTVLKILLGTLLLEIFSDTLWVSSIILVFVTEILHETEEYWGYANMTYSLGIVIGGLVVFKFSKKINKHKVFSIVMSLILAIVMLFLILKVPHSAVFLLGSLLFGSVSQLKEIPEAVLIQESVTKDQLVDVDAVFEMISVISFSILLFIMSWITESFGIKMAFNLAMLSLLVEAGIVFKYREKLK</sequence>
<dbReference type="EMBL" id="CP023565">
    <property type="protein sequence ID" value="AWZ37620.1"/>
    <property type="molecule type" value="Genomic_DNA"/>
</dbReference>
<evidence type="ECO:0000256" key="6">
    <source>
        <dbReference type="SAM" id="Phobius"/>
    </source>
</evidence>
<feature type="transmembrane region" description="Helical" evidence="6">
    <location>
        <begin position="37"/>
        <end position="58"/>
    </location>
</feature>
<feature type="transmembrane region" description="Helical" evidence="6">
    <location>
        <begin position="7"/>
        <end position="31"/>
    </location>
</feature>
<evidence type="ECO:0000313" key="7">
    <source>
        <dbReference type="EMBL" id="AWZ37620.1"/>
    </source>
</evidence>
<dbReference type="CDD" id="cd06173">
    <property type="entry name" value="MFS_MefA_like"/>
    <property type="match status" value="1"/>
</dbReference>
<keyword evidence="3 6" id="KW-0812">Transmembrane</keyword>
<evidence type="ECO:0000256" key="4">
    <source>
        <dbReference type="ARBA" id="ARBA00022989"/>
    </source>
</evidence>
<dbReference type="PANTHER" id="PTHR23513:SF19">
    <property type="entry name" value="MAJOR FACILITATOR SUPERFAMILY (MFS) PROFILE DOMAIN-CONTAINING PROTEIN"/>
    <property type="match status" value="1"/>
</dbReference>
<protein>
    <submittedName>
        <fullName evidence="7">Macrolide transporter</fullName>
    </submittedName>
</protein>